<gene>
    <name evidence="1" type="ORF">DNFV4_01996</name>
</gene>
<evidence type="ECO:0000313" key="2">
    <source>
        <dbReference type="Proteomes" id="UP001179121"/>
    </source>
</evidence>
<reference evidence="1" key="1">
    <citation type="submission" date="2022-10" db="EMBL/GenBank/DDBJ databases">
        <authorList>
            <person name="Koch H."/>
        </authorList>
    </citation>
    <scope>NUCLEOTIDE SEQUENCE</scope>
    <source>
        <strain evidence="1">DNF</strain>
    </source>
</reference>
<protein>
    <submittedName>
        <fullName evidence="1">Uncharacterized protein</fullName>
    </submittedName>
</protein>
<proteinExistence type="predicted"/>
<dbReference type="AlphaFoldDB" id="A0AA86T4M3"/>
<sequence>MPNPDDPKRAEHKDGDEIDRFLFSLLATPSQVPDSSFLPPPLRELGTTPLARQLGLADEQTNGHWCSRCQGIWYGYTLEVECPVCGNRKG</sequence>
<name>A0AA86T4M3_9BACT</name>
<dbReference type="Proteomes" id="UP001179121">
    <property type="component" value="Chromosome"/>
</dbReference>
<keyword evidence="2" id="KW-1185">Reference proteome</keyword>
<organism evidence="1 2">
    <name type="scientific">Nitrospira tepida</name>
    <dbReference type="NCBI Taxonomy" id="2973512"/>
    <lineage>
        <taxon>Bacteria</taxon>
        <taxon>Pseudomonadati</taxon>
        <taxon>Nitrospirota</taxon>
        <taxon>Nitrospiria</taxon>
        <taxon>Nitrospirales</taxon>
        <taxon>Nitrospiraceae</taxon>
        <taxon>Nitrospira</taxon>
    </lineage>
</organism>
<accession>A0AA86T4M3</accession>
<dbReference type="EMBL" id="OX365700">
    <property type="protein sequence ID" value="CAI4031576.1"/>
    <property type="molecule type" value="Genomic_DNA"/>
</dbReference>
<evidence type="ECO:0000313" key="1">
    <source>
        <dbReference type="EMBL" id="CAI4031576.1"/>
    </source>
</evidence>
<dbReference type="KEGG" id="nti:DNFV4_01996"/>